<proteinExistence type="predicted"/>
<keyword evidence="2" id="KW-1185">Reference proteome</keyword>
<dbReference type="EMBL" id="QPKB01000002">
    <property type="protein sequence ID" value="RWR76847.1"/>
    <property type="molecule type" value="Genomic_DNA"/>
</dbReference>
<evidence type="ECO:0000313" key="2">
    <source>
        <dbReference type="Proteomes" id="UP000283530"/>
    </source>
</evidence>
<organism evidence="1 2">
    <name type="scientific">Cinnamomum micranthum f. kanehirae</name>
    <dbReference type="NCBI Taxonomy" id="337451"/>
    <lineage>
        <taxon>Eukaryota</taxon>
        <taxon>Viridiplantae</taxon>
        <taxon>Streptophyta</taxon>
        <taxon>Embryophyta</taxon>
        <taxon>Tracheophyta</taxon>
        <taxon>Spermatophyta</taxon>
        <taxon>Magnoliopsida</taxon>
        <taxon>Magnoliidae</taxon>
        <taxon>Laurales</taxon>
        <taxon>Lauraceae</taxon>
        <taxon>Cinnamomum</taxon>
    </lineage>
</organism>
<accession>A0A443NE87</accession>
<dbReference type="Proteomes" id="UP000283530">
    <property type="component" value="Unassembled WGS sequence"/>
</dbReference>
<protein>
    <submittedName>
        <fullName evidence="1">Uncharacterized protein</fullName>
    </submittedName>
</protein>
<reference evidence="1 2" key="1">
    <citation type="journal article" date="2019" name="Nat. Plants">
        <title>Stout camphor tree genome fills gaps in understanding of flowering plant genome evolution.</title>
        <authorList>
            <person name="Chaw S.M."/>
            <person name="Liu Y.C."/>
            <person name="Wu Y.W."/>
            <person name="Wang H.Y."/>
            <person name="Lin C.I."/>
            <person name="Wu C.S."/>
            <person name="Ke H.M."/>
            <person name="Chang L.Y."/>
            <person name="Hsu C.Y."/>
            <person name="Yang H.T."/>
            <person name="Sudianto E."/>
            <person name="Hsu M.H."/>
            <person name="Wu K.P."/>
            <person name="Wang L.N."/>
            <person name="Leebens-Mack J.H."/>
            <person name="Tsai I.J."/>
        </authorList>
    </citation>
    <scope>NUCLEOTIDE SEQUENCE [LARGE SCALE GENOMIC DNA]</scope>
    <source>
        <strain evidence="2">cv. Chaw 1501</strain>
        <tissue evidence="1">Young leaves</tissue>
    </source>
</reference>
<sequence>MGCGFGCHYAAAGGEIPESFVGYSSGLCLCWIKDILIFCKIFEKQGP</sequence>
<dbReference type="AlphaFoldDB" id="A0A443NE87"/>
<comment type="caution">
    <text evidence="1">The sequence shown here is derived from an EMBL/GenBank/DDBJ whole genome shotgun (WGS) entry which is preliminary data.</text>
</comment>
<name>A0A443NE87_9MAGN</name>
<gene>
    <name evidence="1" type="ORF">CKAN_00530900</name>
</gene>
<evidence type="ECO:0000313" key="1">
    <source>
        <dbReference type="EMBL" id="RWR76847.1"/>
    </source>
</evidence>